<feature type="compositionally biased region" description="Pro residues" evidence="1">
    <location>
        <begin position="217"/>
        <end position="277"/>
    </location>
</feature>
<keyword evidence="4" id="KW-1185">Reference proteome</keyword>
<dbReference type="InterPro" id="IPR023346">
    <property type="entry name" value="Lysozyme-like_dom_sf"/>
</dbReference>
<dbReference type="GO" id="GO:0009253">
    <property type="term" value="P:peptidoglycan catabolic process"/>
    <property type="evidence" value="ECO:0007669"/>
    <property type="project" value="TreeGrafter"/>
</dbReference>
<dbReference type="GO" id="GO:0008933">
    <property type="term" value="F:peptidoglycan lytic transglycosylase activity"/>
    <property type="evidence" value="ECO:0007669"/>
    <property type="project" value="TreeGrafter"/>
</dbReference>
<dbReference type="Pfam" id="PF13406">
    <property type="entry name" value="SLT_2"/>
    <property type="match status" value="1"/>
</dbReference>
<name>A0A2V4P4Z6_9ACTN</name>
<dbReference type="InterPro" id="IPR031304">
    <property type="entry name" value="SLT_2"/>
</dbReference>
<organism evidence="3 4">
    <name type="scientific">Streptomyces tateyamensis</name>
    <dbReference type="NCBI Taxonomy" id="565073"/>
    <lineage>
        <taxon>Bacteria</taxon>
        <taxon>Bacillati</taxon>
        <taxon>Actinomycetota</taxon>
        <taxon>Actinomycetes</taxon>
        <taxon>Kitasatosporales</taxon>
        <taxon>Streptomycetaceae</taxon>
        <taxon>Streptomyces</taxon>
    </lineage>
</organism>
<proteinExistence type="predicted"/>
<reference evidence="3 4" key="1">
    <citation type="submission" date="2018-03" db="EMBL/GenBank/DDBJ databases">
        <title>Bioinformatic expansion and discovery of thiopeptide antibiotics.</title>
        <authorList>
            <person name="Schwalen C.J."/>
            <person name="Hudson G.A."/>
            <person name="Mitchell D.A."/>
        </authorList>
    </citation>
    <scope>NUCLEOTIDE SEQUENCE [LARGE SCALE GENOMIC DNA]</scope>
    <source>
        <strain evidence="3 4">ATCC 21389</strain>
    </source>
</reference>
<evidence type="ECO:0000259" key="2">
    <source>
        <dbReference type="Pfam" id="PF13406"/>
    </source>
</evidence>
<dbReference type="Gene3D" id="1.10.530.10">
    <property type="match status" value="1"/>
</dbReference>
<feature type="compositionally biased region" description="Low complexity" evidence="1">
    <location>
        <begin position="278"/>
        <end position="319"/>
    </location>
</feature>
<feature type="domain" description="Transglycosylase SLT" evidence="2">
    <location>
        <begin position="84"/>
        <end position="131"/>
    </location>
</feature>
<dbReference type="SUPFAM" id="SSF53955">
    <property type="entry name" value="Lysozyme-like"/>
    <property type="match status" value="1"/>
</dbReference>
<sequence length="319" mass="31534">MPSTVFAAYRKAQDSLATSVPACHLPWQLLAAIGQVESSQADGGRVDAAGASYTPILGPVLDGTGGNAAIRDTDGGRYDHDTVWDRAVGPMQFIPSTWADWGADGNGDGIADPSNVWDAALAAGRYLCADGRDLAVPAQLDRAVLGYNHSDAYLRTVRAWQAYFEADGRVVPDAVGSPAAVTSASPTPSASATPTASPTPVPSSTPTPSASASPTATPSPSPSKSPTPSATPSPTAVPTPSPSPSSCPSPAPSGSPSPSVTPTPTPSPSPTAAPTPSPTATAPSPTPSACAPASPAASPSPSSSSGSPSPSPSPSASHR</sequence>
<dbReference type="InterPro" id="IPR043426">
    <property type="entry name" value="MltB-like"/>
</dbReference>
<dbReference type="PANTHER" id="PTHR30163">
    <property type="entry name" value="MEMBRANE-BOUND LYTIC MUREIN TRANSGLYCOSYLASE B"/>
    <property type="match status" value="1"/>
</dbReference>
<comment type="caution">
    <text evidence="3">The sequence shown here is derived from an EMBL/GenBank/DDBJ whole genome shotgun (WGS) entry which is preliminary data.</text>
</comment>
<accession>A0A2V4P4Z6</accession>
<dbReference type="CDD" id="cd13399">
    <property type="entry name" value="Slt35-like"/>
    <property type="match status" value="1"/>
</dbReference>
<feature type="region of interest" description="Disordered" evidence="1">
    <location>
        <begin position="176"/>
        <end position="319"/>
    </location>
</feature>
<evidence type="ECO:0000313" key="3">
    <source>
        <dbReference type="EMBL" id="PYC79573.1"/>
    </source>
</evidence>
<dbReference type="EMBL" id="PYBW01000043">
    <property type="protein sequence ID" value="PYC79573.1"/>
    <property type="molecule type" value="Genomic_DNA"/>
</dbReference>
<gene>
    <name evidence="3" type="ORF">C7C46_14210</name>
</gene>
<dbReference type="PRINTS" id="PR01217">
    <property type="entry name" value="PRICHEXTENSN"/>
</dbReference>
<protein>
    <recommendedName>
        <fullName evidence="2">Transglycosylase SLT domain-containing protein</fullName>
    </recommendedName>
</protein>
<evidence type="ECO:0000256" key="1">
    <source>
        <dbReference type="SAM" id="MobiDB-lite"/>
    </source>
</evidence>
<feature type="compositionally biased region" description="Low complexity" evidence="1">
    <location>
        <begin position="206"/>
        <end position="216"/>
    </location>
</feature>
<dbReference type="Proteomes" id="UP000248039">
    <property type="component" value="Unassembled WGS sequence"/>
</dbReference>
<feature type="compositionally biased region" description="Low complexity" evidence="1">
    <location>
        <begin position="177"/>
        <end position="196"/>
    </location>
</feature>
<dbReference type="PANTHER" id="PTHR30163:SF8">
    <property type="entry name" value="LYTIC MUREIN TRANSGLYCOSYLASE"/>
    <property type="match status" value="1"/>
</dbReference>
<dbReference type="AlphaFoldDB" id="A0A2V4P4Z6"/>
<evidence type="ECO:0000313" key="4">
    <source>
        <dbReference type="Proteomes" id="UP000248039"/>
    </source>
</evidence>